<accession>A0A011NFJ2</accession>
<dbReference type="Pfam" id="PF02120">
    <property type="entry name" value="Flg_hook"/>
    <property type="match status" value="1"/>
</dbReference>
<dbReference type="InterPro" id="IPR052563">
    <property type="entry name" value="FliK"/>
</dbReference>
<feature type="compositionally biased region" description="Polar residues" evidence="1">
    <location>
        <begin position="311"/>
        <end position="328"/>
    </location>
</feature>
<evidence type="ECO:0000313" key="4">
    <source>
        <dbReference type="Proteomes" id="UP000021816"/>
    </source>
</evidence>
<feature type="domain" description="Flagellar hook-length control protein-like C-terminal" evidence="2">
    <location>
        <begin position="237"/>
        <end position="318"/>
    </location>
</feature>
<feature type="region of interest" description="Disordered" evidence="1">
    <location>
        <begin position="311"/>
        <end position="336"/>
    </location>
</feature>
<dbReference type="PANTHER" id="PTHR37533:SF2">
    <property type="entry name" value="FLAGELLAR HOOK-LENGTH CONTROL PROTEIN"/>
    <property type="match status" value="1"/>
</dbReference>
<evidence type="ECO:0000259" key="2">
    <source>
        <dbReference type="Pfam" id="PF02120"/>
    </source>
</evidence>
<dbReference type="STRING" id="1454003.AW10_01166"/>
<keyword evidence="3" id="KW-0969">Cilium</keyword>
<dbReference type="Gene3D" id="3.30.750.140">
    <property type="match status" value="1"/>
</dbReference>
<organism evidence="3 4">
    <name type="scientific">Candidatus Accumulibacter appositus</name>
    <dbReference type="NCBI Taxonomy" id="1454003"/>
    <lineage>
        <taxon>Bacteria</taxon>
        <taxon>Pseudomonadati</taxon>
        <taxon>Pseudomonadota</taxon>
        <taxon>Betaproteobacteria</taxon>
        <taxon>Candidatus Accumulibacter</taxon>
    </lineage>
</organism>
<evidence type="ECO:0000313" key="3">
    <source>
        <dbReference type="EMBL" id="EXI81433.1"/>
    </source>
</evidence>
<gene>
    <name evidence="3" type="primary">fliK</name>
    <name evidence="3" type="ORF">AW10_01166</name>
</gene>
<name>A0A011NFJ2_9PROT</name>
<feature type="region of interest" description="Disordered" evidence="1">
    <location>
        <begin position="115"/>
        <end position="159"/>
    </location>
</feature>
<evidence type="ECO:0000256" key="1">
    <source>
        <dbReference type="SAM" id="MobiDB-lite"/>
    </source>
</evidence>
<dbReference type="CDD" id="cd17470">
    <property type="entry name" value="T3SS_Flik_C"/>
    <property type="match status" value="1"/>
</dbReference>
<dbReference type="InterPro" id="IPR021136">
    <property type="entry name" value="Flagellar_hook_control-like_C"/>
</dbReference>
<protein>
    <submittedName>
        <fullName evidence="3">Flagellar hook-length control protein</fullName>
    </submittedName>
</protein>
<reference evidence="3 4" key="1">
    <citation type="submission" date="2014-02" db="EMBL/GenBank/DDBJ databases">
        <title>Expanding our view of genomic diversity in Candidatus Accumulibacter clades.</title>
        <authorList>
            <person name="Skennerton C.T."/>
            <person name="Barr J.J."/>
            <person name="Slater F.R."/>
            <person name="Bond P.L."/>
            <person name="Tyson G.W."/>
        </authorList>
    </citation>
    <scope>NUCLEOTIDE SEQUENCE [LARGE SCALE GENOMIC DNA]</scope>
    <source>
        <strain evidence="4">BA-92</strain>
    </source>
</reference>
<keyword evidence="3" id="KW-0966">Cell projection</keyword>
<dbReference type="Proteomes" id="UP000021816">
    <property type="component" value="Unassembled WGS sequence"/>
</dbReference>
<comment type="caution">
    <text evidence="3">The sequence shown here is derived from an EMBL/GenBank/DDBJ whole genome shotgun (WGS) entry which is preliminary data.</text>
</comment>
<dbReference type="PATRIC" id="fig|1454003.3.peg.1199"/>
<dbReference type="EMBL" id="JEMX01000022">
    <property type="protein sequence ID" value="EXI81433.1"/>
    <property type="molecule type" value="Genomic_DNA"/>
</dbReference>
<dbReference type="PANTHER" id="PTHR37533">
    <property type="entry name" value="FLAGELLAR HOOK-LENGTH CONTROL PROTEIN"/>
    <property type="match status" value="1"/>
</dbReference>
<keyword evidence="3" id="KW-0282">Flagellum</keyword>
<proteinExistence type="predicted"/>
<dbReference type="AlphaFoldDB" id="A0A011NFJ2"/>
<sequence>MSITIVASFAQPAVAGASAAGGASKLMAVDDARIGLDFASMLLTLPVGNAAPLPAESSRQARPGDQATLPEAATALAGHELLAMLGLNQPVQANQPPPLQPAHSAGRLDGADIAELSRSLPPPGTPLLASAITPSAPRTDAQGTYPGNDERGELPSMAPLTPIGDGKAAKIAVADFVAQAFAQNEGKRPEQQLSPASNLATLGPASQAPNNATVAQENSLGLQTALRDPAWATDFGQKLLWFAANDKQLAQLTLNPPQLGAVEITLKIDKDGANAHFVSANADVRGAIETALPRLREMFASAGIDLGQASVGSESFRQSPDSQRQTSGPPRPMADTAILGGDSISGLLSQSVVAHRGSALVDTFA</sequence>
<dbReference type="InterPro" id="IPR038610">
    <property type="entry name" value="FliK-like_C_sf"/>
</dbReference>